<name>A0ABP0J420_9DINO</name>
<organism evidence="1 2">
    <name type="scientific">Durusdinium trenchii</name>
    <dbReference type="NCBI Taxonomy" id="1381693"/>
    <lineage>
        <taxon>Eukaryota</taxon>
        <taxon>Sar</taxon>
        <taxon>Alveolata</taxon>
        <taxon>Dinophyceae</taxon>
        <taxon>Suessiales</taxon>
        <taxon>Symbiodiniaceae</taxon>
        <taxon>Durusdinium</taxon>
    </lineage>
</organism>
<accession>A0ABP0J420</accession>
<dbReference type="Proteomes" id="UP001642464">
    <property type="component" value="Unassembled WGS sequence"/>
</dbReference>
<sequence>MYFATGPMNNFRPMLCLECGCRQLGTSKSRAGLEWSGPNSLSFSMKAFCNRAIPLLFPSKRCSCSCRMGKAASERNYIYLVLLNTTIQQETWGVSFIATHM</sequence>
<evidence type="ECO:0000313" key="1">
    <source>
        <dbReference type="EMBL" id="CAK9009082.1"/>
    </source>
</evidence>
<protein>
    <submittedName>
        <fullName evidence="1">Uncharacterized protein</fullName>
    </submittedName>
</protein>
<gene>
    <name evidence="1" type="ORF">SCF082_LOCUS10150</name>
</gene>
<evidence type="ECO:0000313" key="2">
    <source>
        <dbReference type="Proteomes" id="UP001642464"/>
    </source>
</evidence>
<reference evidence="1 2" key="1">
    <citation type="submission" date="2024-02" db="EMBL/GenBank/DDBJ databases">
        <authorList>
            <person name="Chen Y."/>
            <person name="Shah S."/>
            <person name="Dougan E. K."/>
            <person name="Thang M."/>
            <person name="Chan C."/>
        </authorList>
    </citation>
    <scope>NUCLEOTIDE SEQUENCE [LARGE SCALE GENOMIC DNA]</scope>
</reference>
<dbReference type="EMBL" id="CAXAMM010005892">
    <property type="protein sequence ID" value="CAK9009082.1"/>
    <property type="molecule type" value="Genomic_DNA"/>
</dbReference>
<comment type="caution">
    <text evidence="1">The sequence shown here is derived from an EMBL/GenBank/DDBJ whole genome shotgun (WGS) entry which is preliminary data.</text>
</comment>
<keyword evidence="2" id="KW-1185">Reference proteome</keyword>
<proteinExistence type="predicted"/>